<keyword evidence="6" id="KW-0325">Glycoprotein</keyword>
<name>K5VR04_PHACS</name>
<evidence type="ECO:0000313" key="7">
    <source>
        <dbReference type="EMBL" id="EKM53883.1"/>
    </source>
</evidence>
<gene>
    <name evidence="7" type="ORF">PHACADRAFT_209728</name>
</gene>
<keyword evidence="3" id="KW-0121">Carboxypeptidase</keyword>
<dbReference type="HOGENOM" id="CLU_008523_10_0_1"/>
<dbReference type="Pfam" id="PF00450">
    <property type="entry name" value="Peptidase_S10"/>
    <property type="match status" value="1"/>
</dbReference>
<dbReference type="InterPro" id="IPR001563">
    <property type="entry name" value="Peptidase_S10"/>
</dbReference>
<evidence type="ECO:0000256" key="1">
    <source>
        <dbReference type="ARBA" id="ARBA00009431"/>
    </source>
</evidence>
<reference evidence="7 8" key="1">
    <citation type="journal article" date="2012" name="BMC Genomics">
        <title>Comparative genomics of the white-rot fungi, Phanerochaete carnosa and P. chrysosporium, to elucidate the genetic basis of the distinct wood types they colonize.</title>
        <authorList>
            <person name="Suzuki H."/>
            <person name="MacDonald J."/>
            <person name="Syed K."/>
            <person name="Salamov A."/>
            <person name="Hori C."/>
            <person name="Aerts A."/>
            <person name="Henrissat B."/>
            <person name="Wiebenga A."/>
            <person name="vanKuyk P.A."/>
            <person name="Barry K."/>
            <person name="Lindquist E."/>
            <person name="LaButti K."/>
            <person name="Lapidus A."/>
            <person name="Lucas S."/>
            <person name="Coutinho P."/>
            <person name="Gong Y."/>
            <person name="Samejima M."/>
            <person name="Mahadevan R."/>
            <person name="Abou-Zaid M."/>
            <person name="de Vries R.P."/>
            <person name="Igarashi K."/>
            <person name="Yadav J.S."/>
            <person name="Grigoriev I.V."/>
            <person name="Master E.R."/>
        </authorList>
    </citation>
    <scope>NUCLEOTIDE SEQUENCE [LARGE SCALE GENOMIC DNA]</scope>
    <source>
        <strain evidence="7 8">HHB-10118-sp</strain>
    </source>
</reference>
<dbReference type="Gene3D" id="3.40.50.1820">
    <property type="entry name" value="alpha/beta hydrolase"/>
    <property type="match status" value="1"/>
</dbReference>
<dbReference type="KEGG" id="pco:PHACADRAFT_209728"/>
<evidence type="ECO:0000313" key="8">
    <source>
        <dbReference type="Proteomes" id="UP000008370"/>
    </source>
</evidence>
<dbReference type="Proteomes" id="UP000008370">
    <property type="component" value="Unassembled WGS sequence"/>
</dbReference>
<dbReference type="GO" id="GO:0006508">
    <property type="term" value="P:proteolysis"/>
    <property type="evidence" value="ECO:0007669"/>
    <property type="project" value="UniProtKB-KW"/>
</dbReference>
<evidence type="ECO:0000256" key="5">
    <source>
        <dbReference type="ARBA" id="ARBA00022801"/>
    </source>
</evidence>
<evidence type="ECO:0000256" key="2">
    <source>
        <dbReference type="ARBA" id="ARBA00012446"/>
    </source>
</evidence>
<dbReference type="GO" id="GO:0004185">
    <property type="term" value="F:serine-type carboxypeptidase activity"/>
    <property type="evidence" value="ECO:0007669"/>
    <property type="project" value="UniProtKB-EC"/>
</dbReference>
<dbReference type="PANTHER" id="PTHR11802:SF113">
    <property type="entry name" value="SERINE CARBOXYPEPTIDASE CTSA-4.1"/>
    <property type="match status" value="1"/>
</dbReference>
<dbReference type="PANTHER" id="PTHR11802">
    <property type="entry name" value="SERINE PROTEASE FAMILY S10 SERINE CARBOXYPEPTIDASE"/>
    <property type="match status" value="1"/>
</dbReference>
<dbReference type="OrthoDB" id="443318at2759"/>
<keyword evidence="5" id="KW-0378">Hydrolase</keyword>
<dbReference type="RefSeq" id="XP_007396595.1">
    <property type="nucleotide sequence ID" value="XM_007396533.1"/>
</dbReference>
<evidence type="ECO:0000256" key="6">
    <source>
        <dbReference type="ARBA" id="ARBA00023180"/>
    </source>
</evidence>
<organism evidence="7 8">
    <name type="scientific">Phanerochaete carnosa (strain HHB-10118-sp)</name>
    <name type="common">White-rot fungus</name>
    <name type="synonym">Peniophora carnosa</name>
    <dbReference type="NCBI Taxonomy" id="650164"/>
    <lineage>
        <taxon>Eukaryota</taxon>
        <taxon>Fungi</taxon>
        <taxon>Dikarya</taxon>
        <taxon>Basidiomycota</taxon>
        <taxon>Agaricomycotina</taxon>
        <taxon>Agaricomycetes</taxon>
        <taxon>Polyporales</taxon>
        <taxon>Phanerochaetaceae</taxon>
        <taxon>Phanerochaete</taxon>
    </lineage>
</organism>
<dbReference type="EMBL" id="JH930473">
    <property type="protein sequence ID" value="EKM53883.1"/>
    <property type="molecule type" value="Genomic_DNA"/>
</dbReference>
<dbReference type="InterPro" id="IPR029058">
    <property type="entry name" value="AB_hydrolase_fold"/>
</dbReference>
<keyword evidence="4" id="KW-0645">Protease</keyword>
<dbReference type="Gene3D" id="1.10.287.410">
    <property type="match status" value="1"/>
</dbReference>
<keyword evidence="8" id="KW-1185">Reference proteome</keyword>
<comment type="similarity">
    <text evidence="1">Belongs to the peptidase S10 family.</text>
</comment>
<proteinExistence type="inferred from homology"/>
<dbReference type="EC" id="3.4.16.5" evidence="2"/>
<dbReference type="AlphaFoldDB" id="K5VR04"/>
<dbReference type="SUPFAM" id="SSF53474">
    <property type="entry name" value="alpha/beta-Hydrolases"/>
    <property type="match status" value="1"/>
</dbReference>
<evidence type="ECO:0000256" key="3">
    <source>
        <dbReference type="ARBA" id="ARBA00022645"/>
    </source>
</evidence>
<accession>K5VR04</accession>
<dbReference type="InParanoid" id="K5VR04"/>
<protein>
    <recommendedName>
        <fullName evidence="2">carboxypeptidase C</fullName>
        <ecNumber evidence="2">3.4.16.5</ecNumber>
    </recommendedName>
</protein>
<sequence>MPKVKQDLVLPLGAARDFTNERSRPRKRPSVCSAALALLALGATAMAFAHQDHLARALLYGRREGKDGLGPFYHIVKTHDDLCVGGVSHSGYIGLNGDNEDTPKRSFFWYFEAQHDPENAPVILTVGGGPGTSGMANPLLGQSHCKVISNLTTVLNPDAWSEHHNLIALDHPIGVGFSHGTMVNNSRDAAHDVYDFLLKFFHLHPHLAKNQFVLAGGSYGGIYLPHIATVIYEQNAALALGHGVPGARHINLESTMLSNPVSDRLSNYRWALHQRCYLTDFYNASVCHTAFEKLPACLEAIQMAYMNDSIERRSGALDVCQRIFPEYIEGRDYQNVELRCNGTVEDCYPSTIYAVDFMNLASTKAKLGVPEALNFTFVREEVWEAFRRTGDMVQQTYLMYEHLLKAGHRLLHYIGKLDANCAWPGVLSTLRLLPSPYQAAFNDAPDLPWSGHNATVRAVGGQGEGSTGAGAFTYVLMARAGHFVTHDQPALVREIVRRWVANVPWNDTLDVVG</sequence>
<dbReference type="PRINTS" id="PR00724">
    <property type="entry name" value="CRBOXYPTASEC"/>
</dbReference>
<dbReference type="GeneID" id="18912889"/>
<evidence type="ECO:0000256" key="4">
    <source>
        <dbReference type="ARBA" id="ARBA00022670"/>
    </source>
</evidence>